<dbReference type="AlphaFoldDB" id="A0A1J5P367"/>
<evidence type="ECO:0000259" key="6">
    <source>
        <dbReference type="Pfam" id="PF05433"/>
    </source>
</evidence>
<feature type="domain" description="Glycine zipper 2TM" evidence="6">
    <location>
        <begin position="70"/>
        <end position="107"/>
    </location>
</feature>
<organism evidence="7">
    <name type="scientific">mine drainage metagenome</name>
    <dbReference type="NCBI Taxonomy" id="410659"/>
    <lineage>
        <taxon>unclassified sequences</taxon>
        <taxon>metagenomes</taxon>
        <taxon>ecological metagenomes</taxon>
    </lineage>
</organism>
<dbReference type="PANTHER" id="PTHR35603">
    <property type="match status" value="1"/>
</dbReference>
<accession>A0A1J5P367</accession>
<reference evidence="7" key="1">
    <citation type="submission" date="2016-10" db="EMBL/GenBank/DDBJ databases">
        <title>Sequence of Gallionella enrichment culture.</title>
        <authorList>
            <person name="Poehlein A."/>
            <person name="Muehling M."/>
            <person name="Daniel R."/>
        </authorList>
    </citation>
    <scope>NUCLEOTIDE SEQUENCE</scope>
</reference>
<dbReference type="Pfam" id="PF05433">
    <property type="entry name" value="Rick_17kDa_Anti"/>
    <property type="match status" value="1"/>
</dbReference>
<protein>
    <submittedName>
        <fullName evidence="7">Outer membrane lipoprotein pcp</fullName>
    </submittedName>
</protein>
<keyword evidence="2" id="KW-0732">Signal</keyword>
<keyword evidence="5 7" id="KW-0449">Lipoprotein</keyword>
<evidence type="ECO:0000256" key="2">
    <source>
        <dbReference type="ARBA" id="ARBA00022729"/>
    </source>
</evidence>
<evidence type="ECO:0000256" key="1">
    <source>
        <dbReference type="ARBA" id="ARBA00004459"/>
    </source>
</evidence>
<evidence type="ECO:0000256" key="3">
    <source>
        <dbReference type="ARBA" id="ARBA00023136"/>
    </source>
</evidence>
<evidence type="ECO:0000313" key="7">
    <source>
        <dbReference type="EMBL" id="OIQ65598.1"/>
    </source>
</evidence>
<name>A0A1J5P367_9ZZZZ</name>
<gene>
    <name evidence="7" type="primary">pcp_6</name>
    <name evidence="7" type="ORF">GALL_528400</name>
</gene>
<evidence type="ECO:0000256" key="5">
    <source>
        <dbReference type="ARBA" id="ARBA00023288"/>
    </source>
</evidence>
<dbReference type="GO" id="GO:0009279">
    <property type="term" value="C:cell outer membrane"/>
    <property type="evidence" value="ECO:0007669"/>
    <property type="project" value="UniProtKB-SubCell"/>
</dbReference>
<keyword evidence="3" id="KW-0472">Membrane</keyword>
<dbReference type="InterPro" id="IPR008816">
    <property type="entry name" value="Gly_zipper_2TM_dom"/>
</dbReference>
<keyword evidence="4" id="KW-0564">Palmitate</keyword>
<dbReference type="EMBL" id="MLJW01007194">
    <property type="protein sequence ID" value="OIQ65598.1"/>
    <property type="molecule type" value="Genomic_DNA"/>
</dbReference>
<dbReference type="PANTHER" id="PTHR35603:SF1">
    <property type="entry name" value="OUTER MEMBRANE LIPOPROTEIN SLYB"/>
    <property type="match status" value="1"/>
</dbReference>
<comment type="caution">
    <text evidence="7">The sequence shown here is derived from an EMBL/GenBank/DDBJ whole genome shotgun (WGS) entry which is preliminary data.</text>
</comment>
<dbReference type="InterPro" id="IPR051407">
    <property type="entry name" value="Bact_OM_lipoprot/Surf_antigen"/>
</dbReference>
<sequence>MKKVILAAIGGFAALLSGCANAQYLAGLPPASAYGYAQSQAQQVQQVQLGTVLAVLPVRIQPTTSGLGPLAGLAAGGALGHQIGNGNGRTAATLIGAIAGAIAGNRMEAAATQASGEQVTVRLQNGQVIAVTQAADVPMAVGEQVQVVGGGWGGQPARVLPI</sequence>
<dbReference type="PROSITE" id="PS51257">
    <property type="entry name" value="PROKAR_LIPOPROTEIN"/>
    <property type="match status" value="1"/>
</dbReference>
<comment type="subcellular location">
    <subcellularLocation>
        <location evidence="1">Cell outer membrane</location>
        <topology evidence="1">Lipid-anchor</topology>
    </subcellularLocation>
</comment>
<evidence type="ECO:0000256" key="4">
    <source>
        <dbReference type="ARBA" id="ARBA00023139"/>
    </source>
</evidence>
<proteinExistence type="predicted"/>